<name>A0A3B1C7A2_9ZZZZ</name>
<evidence type="ECO:0000256" key="1">
    <source>
        <dbReference type="ARBA" id="ARBA00022490"/>
    </source>
</evidence>
<keyword evidence="3 8" id="KW-0378">Hydrolase</keyword>
<dbReference type="SUPFAM" id="SSF52738">
    <property type="entry name" value="Methylesterase CheB, C-terminal domain"/>
    <property type="match status" value="1"/>
</dbReference>
<dbReference type="CDD" id="cd16432">
    <property type="entry name" value="CheB_Rec"/>
    <property type="match status" value="1"/>
</dbReference>
<dbReference type="PIRSF" id="PIRSF000876">
    <property type="entry name" value="RR_chemtxs_CheB"/>
    <property type="match status" value="1"/>
</dbReference>
<evidence type="ECO:0000259" key="7">
    <source>
        <dbReference type="PROSITE" id="PS50122"/>
    </source>
</evidence>
<evidence type="ECO:0000256" key="5">
    <source>
        <dbReference type="ARBA" id="ARBA00048267"/>
    </source>
</evidence>
<dbReference type="CDD" id="cd17541">
    <property type="entry name" value="REC_CheB-like"/>
    <property type="match status" value="1"/>
</dbReference>
<dbReference type="GO" id="GO:0000156">
    <property type="term" value="F:phosphorelay response regulator activity"/>
    <property type="evidence" value="ECO:0007669"/>
    <property type="project" value="InterPro"/>
</dbReference>
<comment type="catalytic activity">
    <reaction evidence="5">
        <text>[protein]-L-glutamate 5-O-methyl ester + H2O = L-glutamyl-[protein] + methanol + H(+)</text>
        <dbReference type="Rhea" id="RHEA:23236"/>
        <dbReference type="Rhea" id="RHEA-COMP:10208"/>
        <dbReference type="Rhea" id="RHEA-COMP:10311"/>
        <dbReference type="ChEBI" id="CHEBI:15377"/>
        <dbReference type="ChEBI" id="CHEBI:15378"/>
        <dbReference type="ChEBI" id="CHEBI:17790"/>
        <dbReference type="ChEBI" id="CHEBI:29973"/>
        <dbReference type="ChEBI" id="CHEBI:82795"/>
        <dbReference type="EC" id="3.1.1.61"/>
    </reaction>
</comment>
<dbReference type="AlphaFoldDB" id="A0A3B1C7A2"/>
<keyword evidence="2" id="KW-0145">Chemotaxis</keyword>
<evidence type="ECO:0000256" key="3">
    <source>
        <dbReference type="ARBA" id="ARBA00022801"/>
    </source>
</evidence>
<dbReference type="PANTHER" id="PTHR42872:SF6">
    <property type="entry name" value="PROTEIN-GLUTAMATE METHYLESTERASE_PROTEIN-GLUTAMINE GLUTAMINASE"/>
    <property type="match status" value="1"/>
</dbReference>
<protein>
    <recommendedName>
        <fullName evidence="4">protein-glutamate methylesterase</fullName>
        <ecNumber evidence="4">3.1.1.61</ecNumber>
    </recommendedName>
</protein>
<evidence type="ECO:0000256" key="4">
    <source>
        <dbReference type="ARBA" id="ARBA00039140"/>
    </source>
</evidence>
<sequence>MARIIRVLVIDDSSLVRNILAQGLSMDSGIDVVGTAPDPFVAQERITRLKPDVITLDVKMPRMDGVEFLKLLMAENPIPVVMVSAYTSAGQKIALDALEAGAVDFVTKPSTDVAAVKGLEKMLGELRIKIRAAAKANVSQWESWKEKTAPSVTGNIIKTRVSSGVGREKIIAIGASTGGTEAIKKIICDFPIETSGIVIVQHMPAGFTKNFAERLNGASEMDVKEAVSGESVLPGKILIAPGNFHMSVVRSPDGYNVVCKKTDKVKGHRPSVDVLMKSVAKCAGTRAVGVILTGMGSDGACGALTMRNAGARVIAQDKASSLVFGMPHAALKAGAVERLVPLDQISRSVMTFLSGIK</sequence>
<dbReference type="GO" id="GO:0008984">
    <property type="term" value="F:protein-glutamate methylesterase activity"/>
    <property type="evidence" value="ECO:0007669"/>
    <property type="project" value="UniProtKB-EC"/>
</dbReference>
<dbReference type="GO" id="GO:0005737">
    <property type="term" value="C:cytoplasm"/>
    <property type="evidence" value="ECO:0007669"/>
    <property type="project" value="InterPro"/>
</dbReference>
<reference evidence="8" key="1">
    <citation type="submission" date="2018-06" db="EMBL/GenBank/DDBJ databases">
        <authorList>
            <person name="Zhirakovskaya E."/>
        </authorList>
    </citation>
    <scope>NUCLEOTIDE SEQUENCE</scope>
</reference>
<dbReference type="PROSITE" id="PS50122">
    <property type="entry name" value="CHEB"/>
    <property type="match status" value="1"/>
</dbReference>
<dbReference type="GO" id="GO:0006935">
    <property type="term" value="P:chemotaxis"/>
    <property type="evidence" value="ECO:0007669"/>
    <property type="project" value="UniProtKB-KW"/>
</dbReference>
<dbReference type="NCBIfam" id="NF009206">
    <property type="entry name" value="PRK12555.1"/>
    <property type="match status" value="1"/>
</dbReference>
<feature type="domain" description="Response regulatory" evidence="6">
    <location>
        <begin position="6"/>
        <end position="123"/>
    </location>
</feature>
<evidence type="ECO:0000313" key="8">
    <source>
        <dbReference type="EMBL" id="VAX24022.1"/>
    </source>
</evidence>
<dbReference type="Gene3D" id="3.40.50.2300">
    <property type="match status" value="1"/>
</dbReference>
<dbReference type="InterPro" id="IPR000673">
    <property type="entry name" value="Sig_transdc_resp-reg_Me-estase"/>
</dbReference>
<dbReference type="InterPro" id="IPR011006">
    <property type="entry name" value="CheY-like_superfamily"/>
</dbReference>
<dbReference type="InterPro" id="IPR001789">
    <property type="entry name" value="Sig_transdc_resp-reg_receiver"/>
</dbReference>
<dbReference type="EMBL" id="UOGC01000158">
    <property type="protein sequence ID" value="VAX24022.1"/>
    <property type="molecule type" value="Genomic_DNA"/>
</dbReference>
<dbReference type="InterPro" id="IPR008248">
    <property type="entry name" value="CheB-like"/>
</dbReference>
<dbReference type="Pfam" id="PF01339">
    <property type="entry name" value="CheB_methylest"/>
    <property type="match status" value="1"/>
</dbReference>
<feature type="domain" description="CheB-type methylesterase" evidence="7">
    <location>
        <begin position="164"/>
        <end position="356"/>
    </location>
</feature>
<organism evidence="8">
    <name type="scientific">hydrothermal vent metagenome</name>
    <dbReference type="NCBI Taxonomy" id="652676"/>
    <lineage>
        <taxon>unclassified sequences</taxon>
        <taxon>metagenomes</taxon>
        <taxon>ecological metagenomes</taxon>
    </lineage>
</organism>
<dbReference type="PROSITE" id="PS50110">
    <property type="entry name" value="RESPONSE_REGULATORY"/>
    <property type="match status" value="1"/>
</dbReference>
<keyword evidence="1" id="KW-0963">Cytoplasm</keyword>
<dbReference type="SMART" id="SM00448">
    <property type="entry name" value="REC"/>
    <property type="match status" value="1"/>
</dbReference>
<proteinExistence type="inferred from homology"/>
<dbReference type="Gene3D" id="3.40.50.180">
    <property type="entry name" value="Methylesterase CheB, C-terminal domain"/>
    <property type="match status" value="1"/>
</dbReference>
<dbReference type="PANTHER" id="PTHR42872">
    <property type="entry name" value="PROTEIN-GLUTAMATE METHYLESTERASE/PROTEIN-GLUTAMINE GLUTAMINASE"/>
    <property type="match status" value="1"/>
</dbReference>
<dbReference type="EC" id="3.1.1.61" evidence="4"/>
<dbReference type="SUPFAM" id="SSF52172">
    <property type="entry name" value="CheY-like"/>
    <property type="match status" value="1"/>
</dbReference>
<accession>A0A3B1C7A2</accession>
<dbReference type="Pfam" id="PF00072">
    <property type="entry name" value="Response_reg"/>
    <property type="match status" value="1"/>
</dbReference>
<dbReference type="HAMAP" id="MF_00099">
    <property type="entry name" value="CheB_chemtxs"/>
    <property type="match status" value="1"/>
</dbReference>
<dbReference type="InterPro" id="IPR035909">
    <property type="entry name" value="CheB_C"/>
</dbReference>
<evidence type="ECO:0000259" key="6">
    <source>
        <dbReference type="PROSITE" id="PS50110"/>
    </source>
</evidence>
<evidence type="ECO:0000256" key="2">
    <source>
        <dbReference type="ARBA" id="ARBA00022500"/>
    </source>
</evidence>
<gene>
    <name evidence="8" type="ORF">MNBD_NITROSPINAE01-806</name>
</gene>
<dbReference type="NCBIfam" id="NF001965">
    <property type="entry name" value="PRK00742.1"/>
    <property type="match status" value="1"/>
</dbReference>